<dbReference type="OrthoDB" id="3934549at2759"/>
<feature type="transmembrane region" description="Helical" evidence="7">
    <location>
        <begin position="132"/>
        <end position="152"/>
    </location>
</feature>
<evidence type="ECO:0000259" key="8">
    <source>
        <dbReference type="Pfam" id="PF20684"/>
    </source>
</evidence>
<feature type="domain" description="Rhodopsin" evidence="8">
    <location>
        <begin position="35"/>
        <end position="279"/>
    </location>
</feature>
<keyword evidence="10" id="KW-1185">Reference proteome</keyword>
<organism evidence="9 10">
    <name type="scientific">Viridothelium virens</name>
    <name type="common">Speckled blister lichen</name>
    <name type="synonym">Trypethelium virens</name>
    <dbReference type="NCBI Taxonomy" id="1048519"/>
    <lineage>
        <taxon>Eukaryota</taxon>
        <taxon>Fungi</taxon>
        <taxon>Dikarya</taxon>
        <taxon>Ascomycota</taxon>
        <taxon>Pezizomycotina</taxon>
        <taxon>Dothideomycetes</taxon>
        <taxon>Dothideomycetes incertae sedis</taxon>
        <taxon>Trypetheliales</taxon>
        <taxon>Trypetheliaceae</taxon>
        <taxon>Viridothelium</taxon>
    </lineage>
</organism>
<proteinExistence type="inferred from homology"/>
<feature type="transmembrane region" description="Helical" evidence="7">
    <location>
        <begin position="51"/>
        <end position="74"/>
    </location>
</feature>
<evidence type="ECO:0000313" key="10">
    <source>
        <dbReference type="Proteomes" id="UP000800092"/>
    </source>
</evidence>
<comment type="similarity">
    <text evidence="5">Belongs to the SAT4 family.</text>
</comment>
<dbReference type="EMBL" id="ML991788">
    <property type="protein sequence ID" value="KAF2235850.1"/>
    <property type="molecule type" value="Genomic_DNA"/>
</dbReference>
<evidence type="ECO:0000256" key="6">
    <source>
        <dbReference type="SAM" id="MobiDB-lite"/>
    </source>
</evidence>
<dbReference type="PANTHER" id="PTHR33048">
    <property type="entry name" value="PTH11-LIKE INTEGRAL MEMBRANE PROTEIN (AFU_ORTHOLOGUE AFUA_5G11245)"/>
    <property type="match status" value="1"/>
</dbReference>
<feature type="compositionally biased region" description="Polar residues" evidence="6">
    <location>
        <begin position="347"/>
        <end position="361"/>
    </location>
</feature>
<accession>A0A6A6HEF6</accession>
<dbReference type="Pfam" id="PF20684">
    <property type="entry name" value="Fung_rhodopsin"/>
    <property type="match status" value="1"/>
</dbReference>
<evidence type="ECO:0000256" key="3">
    <source>
        <dbReference type="ARBA" id="ARBA00022989"/>
    </source>
</evidence>
<keyword evidence="3 7" id="KW-1133">Transmembrane helix</keyword>
<feature type="compositionally biased region" description="Low complexity" evidence="6">
    <location>
        <begin position="284"/>
        <end position="296"/>
    </location>
</feature>
<feature type="transmembrane region" description="Helical" evidence="7">
    <location>
        <begin position="20"/>
        <end position="39"/>
    </location>
</feature>
<sequence>MSHLECLSDNCTNRGTSLVILAWVLFAVSTAIVGLRLWTRAFRVRRITADDYLILAGSLCELGHCTIISIAYRWGLGRHLPSLAPSDATQGLKFILILESFSIMTSMFGRISFCVFLLYLLGPAKKTLKIVLWINIVQQLAINIVMLIQIYAQCGTQIAALWDQEVAAHAKCQSPNVETDLAFAQSALNSVCDLVLAILPPFLLWDLQMPKATKYGLLAVMMLSVFGFAASLVKLVEIKNLGSRGDFTWNMVNLQLWVCVENNIVLMYASIPVLRPLVVQKKSGSSKSSRFGSLSKNEASRSSRREREGGDRRSGRLGLKYGSSFKTLPDGASEEYILQPTRDDAITRTTELHVTTTSTGPDQRELSKDSISLK</sequence>
<feature type="transmembrane region" description="Helical" evidence="7">
    <location>
        <begin position="215"/>
        <end position="234"/>
    </location>
</feature>
<dbReference type="GO" id="GO:0016020">
    <property type="term" value="C:membrane"/>
    <property type="evidence" value="ECO:0007669"/>
    <property type="project" value="UniProtKB-SubCell"/>
</dbReference>
<gene>
    <name evidence="9" type="ORF">EV356DRAFT_513431</name>
</gene>
<dbReference type="InterPro" id="IPR052337">
    <property type="entry name" value="SAT4-like"/>
</dbReference>
<dbReference type="Proteomes" id="UP000800092">
    <property type="component" value="Unassembled WGS sequence"/>
</dbReference>
<keyword evidence="2 7" id="KW-0812">Transmembrane</keyword>
<name>A0A6A6HEF6_VIRVR</name>
<comment type="subcellular location">
    <subcellularLocation>
        <location evidence="1">Membrane</location>
        <topology evidence="1">Multi-pass membrane protein</topology>
    </subcellularLocation>
</comment>
<reference evidence="9" key="1">
    <citation type="journal article" date="2020" name="Stud. Mycol.">
        <title>101 Dothideomycetes genomes: a test case for predicting lifestyles and emergence of pathogens.</title>
        <authorList>
            <person name="Haridas S."/>
            <person name="Albert R."/>
            <person name="Binder M."/>
            <person name="Bloem J."/>
            <person name="Labutti K."/>
            <person name="Salamov A."/>
            <person name="Andreopoulos B."/>
            <person name="Baker S."/>
            <person name="Barry K."/>
            <person name="Bills G."/>
            <person name="Bluhm B."/>
            <person name="Cannon C."/>
            <person name="Castanera R."/>
            <person name="Culley D."/>
            <person name="Daum C."/>
            <person name="Ezra D."/>
            <person name="Gonzalez J."/>
            <person name="Henrissat B."/>
            <person name="Kuo A."/>
            <person name="Liang C."/>
            <person name="Lipzen A."/>
            <person name="Lutzoni F."/>
            <person name="Magnuson J."/>
            <person name="Mondo S."/>
            <person name="Nolan M."/>
            <person name="Ohm R."/>
            <person name="Pangilinan J."/>
            <person name="Park H.-J."/>
            <person name="Ramirez L."/>
            <person name="Alfaro M."/>
            <person name="Sun H."/>
            <person name="Tritt A."/>
            <person name="Yoshinaga Y."/>
            <person name="Zwiers L.-H."/>
            <person name="Turgeon B."/>
            <person name="Goodwin S."/>
            <person name="Spatafora J."/>
            <person name="Crous P."/>
            <person name="Grigoriev I."/>
        </authorList>
    </citation>
    <scope>NUCLEOTIDE SEQUENCE</scope>
    <source>
        <strain evidence="9">Tuck. ex Michener</strain>
    </source>
</reference>
<dbReference type="PANTHER" id="PTHR33048:SF146">
    <property type="entry name" value="INTEGRAL MEMBRANE PROTEIN"/>
    <property type="match status" value="1"/>
</dbReference>
<evidence type="ECO:0000256" key="2">
    <source>
        <dbReference type="ARBA" id="ARBA00022692"/>
    </source>
</evidence>
<evidence type="ECO:0000256" key="5">
    <source>
        <dbReference type="ARBA" id="ARBA00038359"/>
    </source>
</evidence>
<feature type="region of interest" description="Disordered" evidence="6">
    <location>
        <begin position="284"/>
        <end position="374"/>
    </location>
</feature>
<feature type="transmembrane region" description="Helical" evidence="7">
    <location>
        <begin position="94"/>
        <end position="120"/>
    </location>
</feature>
<feature type="compositionally biased region" description="Basic and acidic residues" evidence="6">
    <location>
        <begin position="298"/>
        <end position="314"/>
    </location>
</feature>
<protein>
    <recommendedName>
        <fullName evidence="8">Rhodopsin domain-containing protein</fullName>
    </recommendedName>
</protein>
<evidence type="ECO:0000256" key="4">
    <source>
        <dbReference type="ARBA" id="ARBA00023136"/>
    </source>
</evidence>
<keyword evidence="4 7" id="KW-0472">Membrane</keyword>
<dbReference type="InterPro" id="IPR049326">
    <property type="entry name" value="Rhodopsin_dom_fungi"/>
</dbReference>
<evidence type="ECO:0000256" key="1">
    <source>
        <dbReference type="ARBA" id="ARBA00004141"/>
    </source>
</evidence>
<dbReference type="AlphaFoldDB" id="A0A6A6HEF6"/>
<evidence type="ECO:0000313" key="9">
    <source>
        <dbReference type="EMBL" id="KAF2235850.1"/>
    </source>
</evidence>
<evidence type="ECO:0000256" key="7">
    <source>
        <dbReference type="SAM" id="Phobius"/>
    </source>
</evidence>